<protein>
    <submittedName>
        <fullName evidence="5">Uncharacterized protein</fullName>
    </submittedName>
</protein>
<accession>G0TQZ2</accession>
<dbReference type="InterPro" id="IPR001680">
    <property type="entry name" value="WD40_rpt"/>
</dbReference>
<reference evidence="5" key="1">
    <citation type="journal article" date="2012" name="Proc. Natl. Acad. Sci. U.S.A.">
        <title>Antigenic diversity is generated by distinct evolutionary mechanisms in African trypanosome species.</title>
        <authorList>
            <person name="Jackson A.P."/>
            <person name="Berry A."/>
            <person name="Aslett M."/>
            <person name="Allison H.C."/>
            <person name="Burton P."/>
            <person name="Vavrova-Anderson J."/>
            <person name="Brown R."/>
            <person name="Browne H."/>
            <person name="Corton N."/>
            <person name="Hauser H."/>
            <person name="Gamble J."/>
            <person name="Gilderthorp R."/>
            <person name="Marcello L."/>
            <person name="McQuillan J."/>
            <person name="Otto T.D."/>
            <person name="Quail M.A."/>
            <person name="Sanders M.J."/>
            <person name="van Tonder A."/>
            <person name="Ginger M.L."/>
            <person name="Field M.C."/>
            <person name="Barry J.D."/>
            <person name="Hertz-Fowler C."/>
            <person name="Berriman M."/>
        </authorList>
    </citation>
    <scope>NUCLEOTIDE SEQUENCE</scope>
    <source>
        <strain evidence="5">Y486</strain>
    </source>
</reference>
<dbReference type="InterPro" id="IPR015943">
    <property type="entry name" value="WD40/YVTN_repeat-like_dom_sf"/>
</dbReference>
<dbReference type="Gene3D" id="2.130.10.10">
    <property type="entry name" value="YVTN repeat-like/Quinoprotein amine dehydrogenase"/>
    <property type="match status" value="2"/>
</dbReference>
<feature type="coiled-coil region" evidence="4">
    <location>
        <begin position="404"/>
        <end position="434"/>
    </location>
</feature>
<dbReference type="GO" id="GO:0006364">
    <property type="term" value="P:rRNA processing"/>
    <property type="evidence" value="ECO:0007669"/>
    <property type="project" value="TreeGrafter"/>
</dbReference>
<dbReference type="Pfam" id="PF00400">
    <property type="entry name" value="WD40"/>
    <property type="match status" value="2"/>
</dbReference>
<dbReference type="SMART" id="SM00320">
    <property type="entry name" value="WD40"/>
    <property type="match status" value="4"/>
</dbReference>
<evidence type="ECO:0000256" key="4">
    <source>
        <dbReference type="SAM" id="Coils"/>
    </source>
</evidence>
<keyword evidence="1 3" id="KW-0853">WD repeat</keyword>
<dbReference type="PANTHER" id="PTHR18763">
    <property type="entry name" value="WD-REPEAT PROTEIN 18"/>
    <property type="match status" value="1"/>
</dbReference>
<keyword evidence="2" id="KW-0677">Repeat</keyword>
<evidence type="ECO:0000256" key="1">
    <source>
        <dbReference type="ARBA" id="ARBA00022574"/>
    </source>
</evidence>
<dbReference type="AlphaFoldDB" id="G0TQZ2"/>
<evidence type="ECO:0000256" key="2">
    <source>
        <dbReference type="ARBA" id="ARBA00022737"/>
    </source>
</evidence>
<feature type="repeat" description="WD" evidence="3">
    <location>
        <begin position="157"/>
        <end position="198"/>
    </location>
</feature>
<dbReference type="VEuPathDB" id="TriTrypDB:TvY486_0100030"/>
<proteinExistence type="predicted"/>
<dbReference type="GO" id="GO:0006261">
    <property type="term" value="P:DNA-templated DNA replication"/>
    <property type="evidence" value="ECO:0007669"/>
    <property type="project" value="TreeGrafter"/>
</dbReference>
<dbReference type="SUPFAM" id="SSF50978">
    <property type="entry name" value="WD40 repeat-like"/>
    <property type="match status" value="1"/>
</dbReference>
<feature type="repeat" description="WD" evidence="3">
    <location>
        <begin position="107"/>
        <end position="142"/>
    </location>
</feature>
<dbReference type="PANTHER" id="PTHR18763:SF0">
    <property type="entry name" value="WD REPEAT-CONTAINING PROTEIN 18"/>
    <property type="match status" value="1"/>
</dbReference>
<dbReference type="PROSITE" id="PS50082">
    <property type="entry name" value="WD_REPEATS_2"/>
    <property type="match status" value="2"/>
</dbReference>
<organism evidence="5">
    <name type="scientific">Trypanosoma vivax (strain Y486)</name>
    <dbReference type="NCBI Taxonomy" id="1055687"/>
    <lineage>
        <taxon>Eukaryota</taxon>
        <taxon>Discoba</taxon>
        <taxon>Euglenozoa</taxon>
        <taxon>Kinetoplastea</taxon>
        <taxon>Metakinetoplastina</taxon>
        <taxon>Trypanosomatida</taxon>
        <taxon>Trypanosomatidae</taxon>
        <taxon>Trypanosoma</taxon>
        <taxon>Duttonella</taxon>
    </lineage>
</organism>
<dbReference type="InterPro" id="IPR045227">
    <property type="entry name" value="WDR18/Ipi3/RID3"/>
</dbReference>
<evidence type="ECO:0000256" key="3">
    <source>
        <dbReference type="PROSITE-ProRule" id="PRU00221"/>
    </source>
</evidence>
<dbReference type="GO" id="GO:0005656">
    <property type="term" value="C:nuclear pre-replicative complex"/>
    <property type="evidence" value="ECO:0007669"/>
    <property type="project" value="TreeGrafter"/>
</dbReference>
<sequence length="437" mass="47663">MLFIAAEGRSFFVNLETKTIHRTCTTSRVERRGLSYCKASRTVAAHQIRGCASFFSPAMQQPLQRCFTPETVSASTCTSDGMFLVVGSGEGNVYLWNAISGQLLRFVRGHARRVTDITISSDNSLIATASDDSLCKTWSLSSMLARGGATPAPRTVFNGHTLAVNACAFLVNNRSVVTASSDRSCRIFDGLTGQQQFTVTLCDVLTTVRPSPSNELLLLGSESGYLFFVGLYTTCKGQQLPITCASKCTDTVITCRPFIGGHEGPIIFIEFDVAQPGYALVGSENGVILRWNTFSATPAGSAVPDMSNKITSICYVPAEAISGNTSPVPCAPLQKHPLDPSTTNFMLDLAYSQHKQSPSSTTINAVSRRQSCQREVSLLGERSSEEECYTMENKVDTPESKRWADSHAAEVKRLREKNDELEILRDKMKAKLMKLKA</sequence>
<gene>
    <name evidence="5" type="ORF">TVY486_0100030</name>
</gene>
<dbReference type="PROSITE" id="PS50294">
    <property type="entry name" value="WD_REPEATS_REGION"/>
    <property type="match status" value="1"/>
</dbReference>
<dbReference type="InterPro" id="IPR036322">
    <property type="entry name" value="WD40_repeat_dom_sf"/>
</dbReference>
<evidence type="ECO:0000313" key="5">
    <source>
        <dbReference type="EMBL" id="CCC46355.1"/>
    </source>
</evidence>
<name>G0TQZ2_TRYVY</name>
<dbReference type="EMBL" id="HE573017">
    <property type="protein sequence ID" value="CCC46355.1"/>
    <property type="molecule type" value="Genomic_DNA"/>
</dbReference>
<dbReference type="GO" id="GO:0120330">
    <property type="term" value="C:rixosome complex"/>
    <property type="evidence" value="ECO:0007669"/>
    <property type="project" value="TreeGrafter"/>
</dbReference>
<keyword evidence="4" id="KW-0175">Coiled coil</keyword>